<dbReference type="PANTHER" id="PTHR23302">
    <property type="entry name" value="TRANSMEMBRANE CHANNEL-RELATED"/>
    <property type="match status" value="1"/>
</dbReference>
<keyword evidence="10" id="KW-1185">Reference proteome</keyword>
<feature type="compositionally biased region" description="Basic and acidic residues" evidence="6">
    <location>
        <begin position="715"/>
        <end position="725"/>
    </location>
</feature>
<comment type="similarity">
    <text evidence="2">Belongs to the TMC family.</text>
</comment>
<evidence type="ECO:0000256" key="3">
    <source>
        <dbReference type="ARBA" id="ARBA00022692"/>
    </source>
</evidence>
<feature type="transmembrane region" description="Helical" evidence="7">
    <location>
        <begin position="852"/>
        <end position="872"/>
    </location>
</feature>
<evidence type="ECO:0000256" key="2">
    <source>
        <dbReference type="ARBA" id="ARBA00006510"/>
    </source>
</evidence>
<gene>
    <name evidence="9" type="ORF">MSPICULIGERA_LOCUS21354</name>
</gene>
<comment type="subcellular location">
    <subcellularLocation>
        <location evidence="1">Membrane</location>
        <topology evidence="1">Multi-pass membrane protein</topology>
    </subcellularLocation>
</comment>
<evidence type="ECO:0000256" key="4">
    <source>
        <dbReference type="ARBA" id="ARBA00022989"/>
    </source>
</evidence>
<feature type="non-terminal residue" evidence="9">
    <location>
        <position position="1422"/>
    </location>
</feature>
<feature type="compositionally biased region" description="Acidic residues" evidence="6">
    <location>
        <begin position="1019"/>
        <end position="1030"/>
    </location>
</feature>
<feature type="compositionally biased region" description="Basic and acidic residues" evidence="6">
    <location>
        <begin position="1244"/>
        <end position="1257"/>
    </location>
</feature>
<feature type="transmembrane region" description="Helical" evidence="7">
    <location>
        <begin position="253"/>
        <end position="275"/>
    </location>
</feature>
<dbReference type="GO" id="GO:0005886">
    <property type="term" value="C:plasma membrane"/>
    <property type="evidence" value="ECO:0007669"/>
    <property type="project" value="InterPro"/>
</dbReference>
<evidence type="ECO:0000259" key="8">
    <source>
        <dbReference type="Pfam" id="PF07810"/>
    </source>
</evidence>
<feature type="region of interest" description="Disordered" evidence="6">
    <location>
        <begin position="1183"/>
        <end position="1422"/>
    </location>
</feature>
<feature type="domain" description="TMC" evidence="8">
    <location>
        <begin position="732"/>
        <end position="847"/>
    </location>
</feature>
<feature type="compositionally biased region" description="Low complexity" evidence="6">
    <location>
        <begin position="1371"/>
        <end position="1382"/>
    </location>
</feature>
<dbReference type="Proteomes" id="UP001177023">
    <property type="component" value="Unassembled WGS sequence"/>
</dbReference>
<feature type="transmembrane region" description="Helical" evidence="7">
    <location>
        <begin position="390"/>
        <end position="408"/>
    </location>
</feature>
<dbReference type="InterPro" id="IPR012496">
    <property type="entry name" value="TMC_dom"/>
</dbReference>
<feature type="transmembrane region" description="Helical" evidence="7">
    <location>
        <begin position="420"/>
        <end position="443"/>
    </location>
</feature>
<dbReference type="GO" id="GO:0008381">
    <property type="term" value="F:mechanosensitive monoatomic ion channel activity"/>
    <property type="evidence" value="ECO:0007669"/>
    <property type="project" value="TreeGrafter"/>
</dbReference>
<dbReference type="EMBL" id="CATQJA010002665">
    <property type="protein sequence ID" value="CAJ0583266.1"/>
    <property type="molecule type" value="Genomic_DNA"/>
</dbReference>
<evidence type="ECO:0000256" key="7">
    <source>
        <dbReference type="SAM" id="Phobius"/>
    </source>
</evidence>
<name>A0AA36GFE7_9BILA</name>
<feature type="compositionally biased region" description="Polar residues" evidence="6">
    <location>
        <begin position="1"/>
        <end position="11"/>
    </location>
</feature>
<feature type="compositionally biased region" description="Basic residues" evidence="6">
    <location>
        <begin position="455"/>
        <end position="464"/>
    </location>
</feature>
<proteinExistence type="inferred from homology"/>
<reference evidence="9" key="1">
    <citation type="submission" date="2023-06" db="EMBL/GenBank/DDBJ databases">
        <authorList>
            <person name="Delattre M."/>
        </authorList>
    </citation>
    <scope>NUCLEOTIDE SEQUENCE</scope>
    <source>
        <strain evidence="9">AF72</strain>
    </source>
</reference>
<feature type="transmembrane region" description="Helical" evidence="7">
    <location>
        <begin position="918"/>
        <end position="940"/>
    </location>
</feature>
<feature type="compositionally biased region" description="Basic and acidic residues" evidence="6">
    <location>
        <begin position="1067"/>
        <end position="1081"/>
    </location>
</feature>
<dbReference type="Pfam" id="PF07810">
    <property type="entry name" value="TMC"/>
    <property type="match status" value="1"/>
</dbReference>
<feature type="region of interest" description="Disordered" evidence="6">
    <location>
        <begin position="1063"/>
        <end position="1106"/>
    </location>
</feature>
<feature type="region of interest" description="Disordered" evidence="6">
    <location>
        <begin position="963"/>
        <end position="1045"/>
    </location>
</feature>
<feature type="compositionally biased region" description="Low complexity" evidence="6">
    <location>
        <begin position="626"/>
        <end position="636"/>
    </location>
</feature>
<feature type="region of interest" description="Disordered" evidence="6">
    <location>
        <begin position="452"/>
        <end position="482"/>
    </location>
</feature>
<feature type="transmembrane region" description="Helical" evidence="7">
    <location>
        <begin position="804"/>
        <end position="832"/>
    </location>
</feature>
<feature type="compositionally biased region" description="Basic and acidic residues" evidence="6">
    <location>
        <begin position="972"/>
        <end position="984"/>
    </location>
</feature>
<keyword evidence="3 7" id="KW-0812">Transmembrane</keyword>
<evidence type="ECO:0000256" key="6">
    <source>
        <dbReference type="SAM" id="MobiDB-lite"/>
    </source>
</evidence>
<feature type="compositionally biased region" description="Polar residues" evidence="6">
    <location>
        <begin position="1393"/>
        <end position="1402"/>
    </location>
</feature>
<dbReference type="PANTHER" id="PTHR23302:SF40">
    <property type="entry name" value="TRANSMEMBRANE CHANNEL-LIKE PROTEIN"/>
    <property type="match status" value="1"/>
</dbReference>
<feature type="compositionally biased region" description="Polar residues" evidence="6">
    <location>
        <begin position="1290"/>
        <end position="1299"/>
    </location>
</feature>
<feature type="transmembrane region" description="Helical" evidence="7">
    <location>
        <begin position="166"/>
        <end position="187"/>
    </location>
</feature>
<comment type="caution">
    <text evidence="9">The sequence shown here is derived from an EMBL/GenBank/DDBJ whole genome shotgun (WGS) entry which is preliminary data.</text>
</comment>
<keyword evidence="5 7" id="KW-0472">Membrane</keyword>
<feature type="region of interest" description="Disordered" evidence="6">
    <location>
        <begin position="1"/>
        <end position="22"/>
    </location>
</feature>
<feature type="region of interest" description="Disordered" evidence="6">
    <location>
        <begin position="603"/>
        <end position="665"/>
    </location>
</feature>
<sequence>MSSTDPMSEVSTDPRGVVWREGSLGDRASSKLTLDDELFDILYAFGESENIFGQKKEDEEDNEGKPVTRQDLLNKIRQKKEVIGKLRMQPWSMGRKRRTLKLAQKYLEQHESKISKTHLYKEELRKALKLLKRSFDNFKTYLIPWEGKIKRIESHFGSVVSSYFTFLRWLIFVNIIVTLIVVCFVVAPEALADAAADTFRRNRTMGRKEIPPLEKAHADKLAVVWHFDGYLRYSPLFYGYYSNDEYSGQKVKYALPLAYFIVTLFIFGYSFFAILRKMAQNARMSKLSGSKADQYIFNWRVFTGWDYTIGNQDTASNTVMAVVIKLRESIAECRVGARNKMKCVQVLLRILANLIIFSMLGFSIYCIVKAVNRSKTILEEEGDLFTKNQVPSVVATITHVFPMIFDLVGKMERYHPRTALRAHLGRVLILYFVNYVTLIVALFEKLDAEIEKRSHPNPHPRGKRQMGGNPWSPYEPAPPPFASMQFNDRSEFDAYLYELTTRRPGHTSRATVRGDRRTTRGLATTPFTVQPQFGPVNIHSPNVIRHNASNSRSFITTKVGPNLQGPLFTPPPRSFPFIPGKVKQQYGGPDFPTTTSPKPIFIGRETPSWKKPGGAGAGSPLDRRTPGTTTTTTTKKPTPPTRPKTTGTTKKKPSNSENDEDSAEFLRGVRATTTLRPITIKPDKSSEKIEDITGSNGALVKLPHNPTAPVGRPFAAERRDRKDEENPADQLCWETMIGQEIVKLVTMDLIVTILSILLIDFVRGLWIKYCSSWWCWDIETTFPEYGEFKVAENVLHIINNQGMIWLGLFFAPLLPFLNNIKLIIVLYLRGWACMTCNVPAREIFRASRSSNFYLTILLLWLLMCTLPVGYVIGSRKPSANCGPFAGRDGFYTVVTELIERRVDATILAYAKHIASPGVVIPIIIFLVLIIYFLTSLVTGLRAANTDLQQQLIHERTEEKKKIFELAGGGAKKKPEVNRDKDKKKPQPLQYLTDIEKKRRQPWRQYNGRELDESLVVSDSESDTEVEEIPESPETSTRPLPPPAISNTAETLAAIPHYQPSLGSLAEHSSEHSPPKDSDPISRSHSHSASAEKMSRPMRDSPSNRSFDVHSNVVEIATPEEIRSLIKPLMEGRLSTTSSILKGFPKDIASPPTLVFAGGSRRSSKRSSYISIYDFTNEETGLPLMIQSGGGKLARRDEPPRVPTHRPLQPTLEEETKRESTEISPMSPPQAAVSPDQAHFSQLPRIEDEPSSPKKYDPKNTAPEFLPWPSIDEVKERRRQLQMRSPLPISRPSQSRQASLSPEKIRSPKKMSQSMATPDNGGESQDEMRRSASPTRRFRISVSPTRRVESDGESVGTSRRRYVIKQERIVDSASTSTATIPAARRGSELEESGSIHQSRQSETPTRKAPLANDEDFSPRSPHR</sequence>
<evidence type="ECO:0000256" key="1">
    <source>
        <dbReference type="ARBA" id="ARBA00004141"/>
    </source>
</evidence>
<feature type="transmembrane region" description="Helical" evidence="7">
    <location>
        <begin position="346"/>
        <end position="370"/>
    </location>
</feature>
<dbReference type="InterPro" id="IPR038900">
    <property type="entry name" value="TMC"/>
</dbReference>
<feature type="region of interest" description="Disordered" evidence="6">
    <location>
        <begin position="697"/>
        <end position="727"/>
    </location>
</feature>
<evidence type="ECO:0000313" key="10">
    <source>
        <dbReference type="Proteomes" id="UP001177023"/>
    </source>
</evidence>
<accession>A0AA36GFE7</accession>
<evidence type="ECO:0000313" key="9">
    <source>
        <dbReference type="EMBL" id="CAJ0583266.1"/>
    </source>
</evidence>
<organism evidence="9 10">
    <name type="scientific">Mesorhabditis spiculigera</name>
    <dbReference type="NCBI Taxonomy" id="96644"/>
    <lineage>
        <taxon>Eukaryota</taxon>
        <taxon>Metazoa</taxon>
        <taxon>Ecdysozoa</taxon>
        <taxon>Nematoda</taxon>
        <taxon>Chromadorea</taxon>
        <taxon>Rhabditida</taxon>
        <taxon>Rhabditina</taxon>
        <taxon>Rhabditomorpha</taxon>
        <taxon>Rhabditoidea</taxon>
        <taxon>Rhabditidae</taxon>
        <taxon>Mesorhabditinae</taxon>
        <taxon>Mesorhabditis</taxon>
    </lineage>
</organism>
<evidence type="ECO:0000256" key="5">
    <source>
        <dbReference type="ARBA" id="ARBA00023136"/>
    </source>
</evidence>
<keyword evidence="4 7" id="KW-1133">Transmembrane helix</keyword>
<protein>
    <recommendedName>
        <fullName evidence="8">TMC domain-containing protein</fullName>
    </recommendedName>
</protein>
<feature type="transmembrane region" description="Helical" evidence="7">
    <location>
        <begin position="741"/>
        <end position="762"/>
    </location>
</feature>